<name>A0A5B7SJT0_9FLAO</name>
<dbReference type="OrthoDB" id="9146291at2"/>
<dbReference type="Proteomes" id="UP000310017">
    <property type="component" value="Chromosome"/>
</dbReference>
<gene>
    <name evidence="1" type="ORF">FGM00_01325</name>
</gene>
<organism evidence="1 2">
    <name type="scientific">Aggregatimonas sangjinii</name>
    <dbReference type="NCBI Taxonomy" id="2583587"/>
    <lineage>
        <taxon>Bacteria</taxon>
        <taxon>Pseudomonadati</taxon>
        <taxon>Bacteroidota</taxon>
        <taxon>Flavobacteriia</taxon>
        <taxon>Flavobacteriales</taxon>
        <taxon>Flavobacteriaceae</taxon>
        <taxon>Aggregatimonas</taxon>
    </lineage>
</organism>
<proteinExistence type="predicted"/>
<reference evidence="1 2" key="1">
    <citation type="submission" date="2019-05" db="EMBL/GenBank/DDBJ databases">
        <title>Genome sequencing of F202Z8.</title>
        <authorList>
            <person name="Kwon Y.M."/>
        </authorList>
    </citation>
    <scope>NUCLEOTIDE SEQUENCE [LARGE SCALE GENOMIC DNA]</scope>
    <source>
        <strain evidence="1 2">F202Z8</strain>
    </source>
</reference>
<dbReference type="PROSITE" id="PS51257">
    <property type="entry name" value="PROKAR_LIPOPROTEIN"/>
    <property type="match status" value="1"/>
</dbReference>
<accession>A0A5B7SJT0</accession>
<dbReference type="AlphaFoldDB" id="A0A5B7SJT0"/>
<protein>
    <submittedName>
        <fullName evidence="1">Uncharacterized protein</fullName>
    </submittedName>
</protein>
<dbReference type="RefSeq" id="WP_138851180.1">
    <property type="nucleotide sequence ID" value="NZ_CP040710.1"/>
</dbReference>
<keyword evidence="2" id="KW-1185">Reference proteome</keyword>
<dbReference type="KEGG" id="asag:FGM00_01325"/>
<dbReference type="EMBL" id="CP040710">
    <property type="protein sequence ID" value="QCW98825.1"/>
    <property type="molecule type" value="Genomic_DNA"/>
</dbReference>
<sequence length="578" mass="64269">MSYPVKIVLFFLLLLVASCETPQVILEEKEDRIQKEIEVNASELTKEAIAISDRLETYIKGYFQNKNGSAIPESLIPLGVDFEQNKDFFIEPFENLDASNQWAVREAATVDLQNVKSGIPDPHVTYLLLGTVLAPFGTKVVIEGDYPYARFFSIQVTAPFDGKSFCANRVMGPTEVSLADVDIDPLPGHVNPFLPGADRGATNRKYRVEIDLAHGDPVGLNPDFKPPYRMEDSKVYGAFLQSQGTGYALYNGKGPWNMGGLWIRYYAPDTDKGPTAGVPLPKIHYELPDGTKYFINSDFSGLLKTANLEQPAAETSEIEPTAPIGPGMGWYKNFGILRGSLEGVYQLNGWVTEANMQKVRNEDLRITGRGEFQPAPHHYEPSATGNNYATYIGRGMSLGRQKVAVLTGQLPTFPDTRGGTPVMETAQLRYFSITGYDVSVFRKTLGSAMHSVMDDEIIIDENRKYIIVYSRPEDRPANATAENGVTWVNWGPTSDQSLTFRWLSVGPEWESSPNPHEEELPYATADLAGSRYDETLLGGNTHTGHLGEYLPKVHYLKKLDFEALGASFRYSDIPEWTD</sequence>
<evidence type="ECO:0000313" key="1">
    <source>
        <dbReference type="EMBL" id="QCW98825.1"/>
    </source>
</evidence>
<evidence type="ECO:0000313" key="2">
    <source>
        <dbReference type="Proteomes" id="UP000310017"/>
    </source>
</evidence>